<organism evidence="1 2">
    <name type="scientific">Marinobacterium nitratireducens</name>
    <dbReference type="NCBI Taxonomy" id="518897"/>
    <lineage>
        <taxon>Bacteria</taxon>
        <taxon>Pseudomonadati</taxon>
        <taxon>Pseudomonadota</taxon>
        <taxon>Gammaproteobacteria</taxon>
        <taxon>Oceanospirillales</taxon>
        <taxon>Oceanospirillaceae</taxon>
        <taxon>Marinobacterium</taxon>
    </lineage>
</organism>
<protein>
    <submittedName>
        <fullName evidence="1">Uncharacterized protein</fullName>
    </submittedName>
</protein>
<sequence length="71" mass="7850">MNGIGVDVGLDIDHAVLRHEDAVEEALRTGDSRSLESTVSSDNLQFLFARENQNVIEVLRRAAREMGVLVN</sequence>
<dbReference type="EMBL" id="BMLT01000003">
    <property type="protein sequence ID" value="GGO80019.1"/>
    <property type="molecule type" value="Genomic_DNA"/>
</dbReference>
<evidence type="ECO:0000313" key="2">
    <source>
        <dbReference type="Proteomes" id="UP000599578"/>
    </source>
</evidence>
<name>A0A917ZDU9_9GAMM</name>
<evidence type="ECO:0000313" key="1">
    <source>
        <dbReference type="EMBL" id="GGO80019.1"/>
    </source>
</evidence>
<gene>
    <name evidence="1" type="ORF">GCM10011348_15770</name>
</gene>
<accession>A0A917ZDU9</accession>
<reference evidence="1 2" key="1">
    <citation type="journal article" date="2014" name="Int. J. Syst. Evol. Microbiol.">
        <title>Complete genome sequence of Corynebacterium casei LMG S-19264T (=DSM 44701T), isolated from a smear-ripened cheese.</title>
        <authorList>
            <consortium name="US DOE Joint Genome Institute (JGI-PGF)"/>
            <person name="Walter F."/>
            <person name="Albersmeier A."/>
            <person name="Kalinowski J."/>
            <person name="Ruckert C."/>
        </authorList>
    </citation>
    <scope>NUCLEOTIDE SEQUENCE [LARGE SCALE GENOMIC DNA]</scope>
    <source>
        <strain evidence="1 2">CGMCC 1.7286</strain>
    </source>
</reference>
<keyword evidence="2" id="KW-1185">Reference proteome</keyword>
<comment type="caution">
    <text evidence="1">The sequence shown here is derived from an EMBL/GenBank/DDBJ whole genome shotgun (WGS) entry which is preliminary data.</text>
</comment>
<dbReference type="Proteomes" id="UP000599578">
    <property type="component" value="Unassembled WGS sequence"/>
</dbReference>
<dbReference type="AlphaFoldDB" id="A0A917ZDU9"/>
<proteinExistence type="predicted"/>